<feature type="region of interest" description="Disordered" evidence="1">
    <location>
        <begin position="407"/>
        <end position="451"/>
    </location>
</feature>
<feature type="region of interest" description="Disordered" evidence="1">
    <location>
        <begin position="932"/>
        <end position="1010"/>
    </location>
</feature>
<feature type="compositionally biased region" description="Low complexity" evidence="1">
    <location>
        <begin position="676"/>
        <end position="692"/>
    </location>
</feature>
<reference evidence="2" key="2">
    <citation type="submission" date="2020-11" db="EMBL/GenBank/DDBJ databases">
        <authorList>
            <person name="Cecchin M."/>
            <person name="Marcolungo L."/>
            <person name="Rossato M."/>
            <person name="Girolomoni L."/>
            <person name="Cosentino E."/>
            <person name="Cuine S."/>
            <person name="Li-Beisson Y."/>
            <person name="Delledonne M."/>
            <person name="Ballottari M."/>
        </authorList>
    </citation>
    <scope>NUCLEOTIDE SEQUENCE</scope>
    <source>
        <strain evidence="2">211/11P</strain>
        <tissue evidence="2">Whole cell</tissue>
    </source>
</reference>
<dbReference type="EMBL" id="SIDB01000008">
    <property type="protein sequence ID" value="KAI3429605.1"/>
    <property type="molecule type" value="Genomic_DNA"/>
</dbReference>
<gene>
    <name evidence="2" type="ORF">D9Q98_005691</name>
</gene>
<feature type="region of interest" description="Disordered" evidence="1">
    <location>
        <begin position="301"/>
        <end position="320"/>
    </location>
</feature>
<feature type="region of interest" description="Disordered" evidence="1">
    <location>
        <begin position="660"/>
        <end position="714"/>
    </location>
</feature>
<feature type="compositionally biased region" description="Polar residues" evidence="1">
    <location>
        <begin position="410"/>
        <end position="419"/>
    </location>
</feature>
<dbReference type="OrthoDB" id="2013615at2759"/>
<feature type="compositionally biased region" description="Low complexity" evidence="1">
    <location>
        <begin position="478"/>
        <end position="487"/>
    </location>
</feature>
<feature type="region of interest" description="Disordered" evidence="1">
    <location>
        <begin position="466"/>
        <end position="506"/>
    </location>
</feature>
<evidence type="ECO:0000256" key="1">
    <source>
        <dbReference type="SAM" id="MobiDB-lite"/>
    </source>
</evidence>
<feature type="region of interest" description="Disordered" evidence="1">
    <location>
        <begin position="1"/>
        <end position="85"/>
    </location>
</feature>
<protein>
    <submittedName>
        <fullName evidence="2">Uncharacterized protein</fullName>
    </submittedName>
</protein>
<feature type="compositionally biased region" description="Gly residues" evidence="1">
    <location>
        <begin position="693"/>
        <end position="702"/>
    </location>
</feature>
<dbReference type="AlphaFoldDB" id="A0A9D4TMM7"/>
<sequence>MQPPASDGIPAFRPTASQCPLPSFAAPASDDSDSSPGKAQLQAVRALRLQHPAPASARHQKKPPQQPVAEQPPEGTPGYSESSSLGRAVNDHIASSIAELFMPTPPPPDECGDCDSLDSLAALPPGDRSPGCGSGSTCCSSRGSWQARGVHCLAGSPAGFLLPMPPAAPRAVRTAMSMPGGLSQEIQVPHSILSPVFMSRKQRPLACDMDEPGRTIAFPHKRRSRTGRLQCFVASVFGCFVPPPGSRSPAPSLRAPSSRRASRFEVASPSQRRQPAGMEPLRQSLVGLAAHDADLRASTAASVAGDGGSTGPLASGPAAAPAPSALAALLAQQQQQLRRQEEEEIEEEDEGLRMNMASPVLPSQPCSAAASPAWPTSVGGGSVAPGAGAPAVVVAKRNLMDVLRSKETGSVRSQHGLANQQQPQQSLQPRQGSRHAAVAMQQQQRPAIQAKARAKASHVVLGELLSLPTGGQGGLAGRRGAQAARNQSHGALATTQDGGGGPTAAALHRDLSQPAYRSDALHRQLSPLRAEQSSRGRLAGAGHSKQQAGEGGGMDVRSRRSLSAPASPTPRTTALAVAATGRGGKQQAGSRAGSAPSSPLVVGPRLNRAATVRAAASQRMLADRRARDCAYMARSPDRWLQAAAADGLSLRDAAVLASPGKTARPHYNSHHNRSPATARGRQLQQRQGAPGSCAGGAAGGLRVGTPGSSRFDSFETGVEPYSARVLTAEKRRPVGAASSGLRPLASAGAAAEAPPPLQALKPGGLDFSKVASSTDAYLQMLHALASGLECEPAAAEPAKQTTGLPLAHLPAAAALRRQEEGEEEEQGRPSVDGADTVRARLTARQEWPGTSRTAATAVYSLHAASSNPSPYLAARTLSVENRVPTTPHHNALFGGDATPTKSSPLAEQRMVSMSAAAAAQSVEQWQAAGRRASCDGNSCSDSSSGSSSCGDQAQRPSAGNSSGSAHSISFGSGCWEPAHGKAHARSGTASEQKQRQSSPARGGQGCRGSNPRLAALADLLEQEQQNGRHCGMRELQQAGFSSHDLQALKAWLARQEY</sequence>
<feature type="compositionally biased region" description="Low complexity" evidence="1">
    <location>
        <begin position="932"/>
        <end position="973"/>
    </location>
</feature>
<evidence type="ECO:0000313" key="3">
    <source>
        <dbReference type="Proteomes" id="UP001055712"/>
    </source>
</evidence>
<feature type="region of interest" description="Disordered" evidence="1">
    <location>
        <begin position="99"/>
        <end position="118"/>
    </location>
</feature>
<comment type="caution">
    <text evidence="2">The sequence shown here is derived from an EMBL/GenBank/DDBJ whole genome shotgun (WGS) entry which is preliminary data.</text>
</comment>
<feature type="region of interest" description="Disordered" evidence="1">
    <location>
        <begin position="526"/>
        <end position="602"/>
    </location>
</feature>
<keyword evidence="3" id="KW-1185">Reference proteome</keyword>
<feature type="compositionally biased region" description="Low complexity" evidence="1">
    <location>
        <begin position="247"/>
        <end position="259"/>
    </location>
</feature>
<feature type="compositionally biased region" description="Polar residues" evidence="1">
    <location>
        <begin position="987"/>
        <end position="999"/>
    </location>
</feature>
<feature type="region of interest" description="Disordered" evidence="1">
    <location>
        <begin position="884"/>
        <end position="903"/>
    </location>
</feature>
<reference evidence="2" key="1">
    <citation type="journal article" date="2019" name="Plant J.">
        <title>Chlorella vulgaris genome assembly and annotation reveals the molecular basis for metabolic acclimation to high light conditions.</title>
        <authorList>
            <person name="Cecchin M."/>
            <person name="Marcolungo L."/>
            <person name="Rossato M."/>
            <person name="Girolomoni L."/>
            <person name="Cosentino E."/>
            <person name="Cuine S."/>
            <person name="Li-Beisson Y."/>
            <person name="Delledonne M."/>
            <person name="Ballottari M."/>
        </authorList>
    </citation>
    <scope>NUCLEOTIDE SEQUENCE</scope>
    <source>
        <strain evidence="2">211/11P</strain>
    </source>
</reference>
<feature type="region of interest" description="Disordered" evidence="1">
    <location>
        <begin position="332"/>
        <end position="351"/>
    </location>
</feature>
<evidence type="ECO:0000313" key="2">
    <source>
        <dbReference type="EMBL" id="KAI3429605.1"/>
    </source>
</evidence>
<name>A0A9D4TMM7_CHLVU</name>
<accession>A0A9D4TMM7</accession>
<dbReference type="Proteomes" id="UP001055712">
    <property type="component" value="Unassembled WGS sequence"/>
</dbReference>
<feature type="region of interest" description="Disordered" evidence="1">
    <location>
        <begin position="244"/>
        <end position="278"/>
    </location>
</feature>
<proteinExistence type="predicted"/>
<feature type="compositionally biased region" description="Low complexity" evidence="1">
    <location>
        <begin position="561"/>
        <end position="576"/>
    </location>
</feature>
<feature type="compositionally biased region" description="Low complexity" evidence="1">
    <location>
        <begin position="311"/>
        <end position="320"/>
    </location>
</feature>
<organism evidence="2 3">
    <name type="scientific">Chlorella vulgaris</name>
    <name type="common">Green alga</name>
    <dbReference type="NCBI Taxonomy" id="3077"/>
    <lineage>
        <taxon>Eukaryota</taxon>
        <taxon>Viridiplantae</taxon>
        <taxon>Chlorophyta</taxon>
        <taxon>core chlorophytes</taxon>
        <taxon>Trebouxiophyceae</taxon>
        <taxon>Chlorellales</taxon>
        <taxon>Chlorellaceae</taxon>
        <taxon>Chlorella clade</taxon>
        <taxon>Chlorella</taxon>
    </lineage>
</organism>
<feature type="compositionally biased region" description="Low complexity" evidence="1">
    <location>
        <begin position="420"/>
        <end position="431"/>
    </location>
</feature>
<feature type="compositionally biased region" description="Basic residues" evidence="1">
    <location>
        <begin position="663"/>
        <end position="673"/>
    </location>
</feature>
<feature type="compositionally biased region" description="Low complexity" evidence="1">
    <location>
        <begin position="588"/>
        <end position="599"/>
    </location>
</feature>
<feature type="region of interest" description="Disordered" evidence="1">
    <location>
        <begin position="815"/>
        <end position="835"/>
    </location>
</feature>